<proteinExistence type="inferred from homology"/>
<evidence type="ECO:0000256" key="1">
    <source>
        <dbReference type="HAMAP-Rule" id="MF_00645"/>
    </source>
</evidence>
<dbReference type="PANTHER" id="PTHR13016">
    <property type="entry name" value="AMMECR1 HOMOLOG"/>
    <property type="match status" value="1"/>
</dbReference>
<reference evidence="3 4" key="1">
    <citation type="journal article" date="2009" name="Stand. Genomic Sci.">
        <title>Complete genome sequence of Methanocorpusculum labreanum type strain Z.</title>
        <authorList>
            <person name="Anderson I.J."/>
            <person name="Sieprawska-Lupa M."/>
            <person name="Goltsman E."/>
            <person name="Lapidus A."/>
            <person name="Copeland A."/>
            <person name="Glavina Del Rio T."/>
            <person name="Tice H."/>
            <person name="Dalin E."/>
            <person name="Barry K."/>
            <person name="Pitluck S."/>
            <person name="Hauser L."/>
            <person name="Land M."/>
            <person name="Lucas S."/>
            <person name="Richardson P."/>
            <person name="Whitman W.B."/>
            <person name="Kyrpides N.C."/>
        </authorList>
    </citation>
    <scope>NUCLEOTIDE SEQUENCE [LARGE SCALE GENOMIC DNA]</scope>
    <source>
        <strain evidence="4">ATCC 43576 / DSM 4855 / Z</strain>
    </source>
</reference>
<dbReference type="PANTHER" id="PTHR13016:SF0">
    <property type="entry name" value="AMME SYNDROME CANDIDATE GENE 1 PROTEIN"/>
    <property type="match status" value="1"/>
</dbReference>
<gene>
    <name evidence="3" type="ordered locus">Mlab_1206</name>
</gene>
<evidence type="ECO:0000259" key="2">
    <source>
        <dbReference type="PROSITE" id="PS51112"/>
    </source>
</evidence>
<feature type="domain" description="AMMECR1" evidence="2">
    <location>
        <begin position="5"/>
        <end position="188"/>
    </location>
</feature>
<dbReference type="InterPro" id="IPR027485">
    <property type="entry name" value="AMMECR1_N"/>
</dbReference>
<dbReference type="EMBL" id="CP000559">
    <property type="protein sequence ID" value="ABN07375.1"/>
    <property type="molecule type" value="Genomic_DNA"/>
</dbReference>
<dbReference type="Proteomes" id="UP000000365">
    <property type="component" value="Chromosome"/>
</dbReference>
<protein>
    <recommendedName>
        <fullName evidence="1">Protein Mlab_1206</fullName>
    </recommendedName>
</protein>
<dbReference type="KEGG" id="mla:Mlab_1206"/>
<dbReference type="eggNOG" id="arCOG01336">
    <property type="taxonomic scope" value="Archaea"/>
</dbReference>
<dbReference type="SUPFAM" id="SSF143447">
    <property type="entry name" value="AMMECR1-like"/>
    <property type="match status" value="1"/>
</dbReference>
<dbReference type="Gene3D" id="3.30.1490.150">
    <property type="entry name" value="Hypothetical protein ph0010, domain 2"/>
    <property type="match status" value="1"/>
</dbReference>
<evidence type="ECO:0000313" key="3">
    <source>
        <dbReference type="EMBL" id="ABN07375.1"/>
    </source>
</evidence>
<dbReference type="NCBIfam" id="TIGR04335">
    <property type="entry name" value="AmmeMemoSam_A"/>
    <property type="match status" value="1"/>
</dbReference>
<dbReference type="Pfam" id="PF01871">
    <property type="entry name" value="AMMECR1"/>
    <property type="match status" value="1"/>
</dbReference>
<accession>A2SSR9</accession>
<dbReference type="InterPro" id="IPR036071">
    <property type="entry name" value="AMMECR1_dom_sf"/>
</dbReference>
<dbReference type="InterPro" id="IPR027623">
    <property type="entry name" value="AmmeMemoSam_A"/>
</dbReference>
<dbReference type="Gene3D" id="3.30.700.20">
    <property type="entry name" value="Hypothetical protein ph0010, domain 1"/>
    <property type="match status" value="1"/>
</dbReference>
<dbReference type="NCBIfam" id="TIGR00296">
    <property type="entry name" value="TIGR00296 family protein"/>
    <property type="match status" value="1"/>
</dbReference>
<evidence type="ECO:0000313" key="4">
    <source>
        <dbReference type="Proteomes" id="UP000000365"/>
    </source>
</evidence>
<dbReference type="InterPro" id="IPR023473">
    <property type="entry name" value="AMMECR1"/>
</dbReference>
<name>A2SSR9_METLZ</name>
<dbReference type="AlphaFoldDB" id="A2SSR9"/>
<dbReference type="InterPro" id="IPR002733">
    <property type="entry name" value="AMMECR1_domain"/>
</dbReference>
<dbReference type="InterPro" id="IPR023472">
    <property type="entry name" value="Uncharacterised_MJ0810"/>
</dbReference>
<sequence>MIMHLLSQTEGQLALQAARLYAESAVTGKPPARVPELSGIFTEKRGVFVTLTKFGDLRGCIGFPFPVMPLGDAIKDAAQHAAIHDPRFYPVNEGELRQIKIEVTVLTLPVLLECEPDQRPGAVIIGRHGLIAEMNGHTGLLLPQVAVEYGWGPVEFLRETCRKAGLHPDAWTNASCNILTFEGQIFKE</sequence>
<keyword evidence="4" id="KW-1185">Reference proteome</keyword>
<dbReference type="HOGENOM" id="CLU_095686_1_1_2"/>
<dbReference type="HAMAP" id="MF_00645">
    <property type="entry name" value="AMMECR1"/>
    <property type="match status" value="1"/>
</dbReference>
<dbReference type="PROSITE" id="PS51112">
    <property type="entry name" value="AMMECR1"/>
    <property type="match status" value="1"/>
</dbReference>
<organism evidence="3 4">
    <name type="scientific">Methanocorpusculum labreanum (strain ATCC 43576 / DSM 4855 / Z)</name>
    <dbReference type="NCBI Taxonomy" id="410358"/>
    <lineage>
        <taxon>Archaea</taxon>
        <taxon>Methanobacteriati</taxon>
        <taxon>Methanobacteriota</taxon>
        <taxon>Stenosarchaea group</taxon>
        <taxon>Methanomicrobia</taxon>
        <taxon>Methanomicrobiales</taxon>
        <taxon>Methanocorpusculaceae</taxon>
        <taxon>Methanocorpusculum</taxon>
    </lineage>
</organism>
<dbReference type="STRING" id="410358.Mlab_1206"/>